<dbReference type="EMBL" id="CP022133">
    <property type="protein sequence ID" value="ASG66025.1"/>
    <property type="molecule type" value="Genomic_DNA"/>
</dbReference>
<dbReference type="Proteomes" id="UP000197717">
    <property type="component" value="Chromosome"/>
</dbReference>
<keyword evidence="2" id="KW-1185">Reference proteome</keyword>
<reference evidence="1 2" key="1">
    <citation type="submission" date="2017-06" db="EMBL/GenBank/DDBJ databases">
        <title>Complete genome sequence of Idiomarina piscisalsi strain 10PY1A isolated from soil of Soudi Arabia.</title>
        <authorList>
            <person name="Kim M.-C."/>
            <person name="Jung B.K."/>
            <person name="Budiyanto F."/>
            <person name="Nzila A."/>
            <person name="Shin J.-H."/>
        </authorList>
    </citation>
    <scope>NUCLEOTIDE SEQUENCE [LARGE SCALE GENOMIC DNA]</scope>
    <source>
        <strain evidence="1 2">10PY1A</strain>
    </source>
</reference>
<sequence>MNKLANCCAKAYGLMNKHDIRQLYQFVKSLDEECQEYRWPELLPCYAESRFNTNAVDNRPLVEFLSNAVNALKLGKTLALHTHYRRVLAAACLSGCIEESVDYWREKQLRQALWLEALKPLHFNSHDIAFYRHWVGLMSAVQQQRSKPEVKFAPHLNSVFRYKLWPLMKQSSDFCRYFIGQRFKHIEKSRSAILMDYQKGQFLLAFPHKLHTPFYVGVEELAHWQPSAEAIDSEVLESLVKHRDFLLTAKAPAPSLQTPKPLLKAINQYANASGSLNAVIQQIRKIPYLSQSVHQSVIENERINNDEAVKMDVKQAYLWLGAKRASVILATAFLQHQFAQNSIPLHKALMQRTNLLCSLLETLSQSSGIKLPTPAPLLALLSASDLFRHPELLKSSKWPKVSVIEHFYSTSWVGSALDPADFRRSRQLTARWQLSSKTQALLDPEQTTDKKLTALYYVAHFLTLKVYHPQATLSEPAQKLLDSCYEALTATTSDAQKFQKIAAFESHCHSPL</sequence>
<accession>A0ABM6LTT2</accession>
<name>A0ABM6LTT2_9GAMM</name>
<organism evidence="1 2">
    <name type="scientific">Idiomarina piscisalsi</name>
    <dbReference type="NCBI Taxonomy" id="1096243"/>
    <lineage>
        <taxon>Bacteria</taxon>
        <taxon>Pseudomonadati</taxon>
        <taxon>Pseudomonadota</taxon>
        <taxon>Gammaproteobacteria</taxon>
        <taxon>Alteromonadales</taxon>
        <taxon>Idiomarinaceae</taxon>
        <taxon>Idiomarina</taxon>
    </lineage>
</organism>
<evidence type="ECO:0000313" key="1">
    <source>
        <dbReference type="EMBL" id="ASG66025.1"/>
    </source>
</evidence>
<gene>
    <name evidence="1" type="ORF">CEW91_07645</name>
</gene>
<protein>
    <recommendedName>
        <fullName evidence="3">HDOD domain-containing protein</fullName>
    </recommendedName>
</protein>
<evidence type="ECO:0008006" key="3">
    <source>
        <dbReference type="Google" id="ProtNLM"/>
    </source>
</evidence>
<dbReference type="RefSeq" id="WP_088768417.1">
    <property type="nucleotide sequence ID" value="NZ_CP022133.1"/>
</dbReference>
<proteinExistence type="predicted"/>
<evidence type="ECO:0000313" key="2">
    <source>
        <dbReference type="Proteomes" id="UP000197717"/>
    </source>
</evidence>